<gene>
    <name evidence="8" type="primary">ZC2HC1A</name>
    <name evidence="8" type="ORF">PHYPSEUDO_007488</name>
</gene>
<evidence type="ECO:0000259" key="7">
    <source>
        <dbReference type="PROSITE" id="PS52027"/>
    </source>
</evidence>
<dbReference type="InterPro" id="IPR026319">
    <property type="entry name" value="ZC2HC1A/B-like"/>
</dbReference>
<dbReference type="Proteomes" id="UP000694044">
    <property type="component" value="Unassembled WGS sequence"/>
</dbReference>
<feature type="compositionally biased region" description="Polar residues" evidence="6">
    <location>
        <begin position="214"/>
        <end position="227"/>
    </location>
</feature>
<evidence type="ECO:0000313" key="9">
    <source>
        <dbReference type="Proteomes" id="UP000694044"/>
    </source>
</evidence>
<feature type="region of interest" description="Disordered" evidence="6">
    <location>
        <begin position="395"/>
        <end position="427"/>
    </location>
</feature>
<keyword evidence="2" id="KW-0677">Repeat</keyword>
<dbReference type="AlphaFoldDB" id="A0A8T1WD01"/>
<feature type="region of interest" description="Disordered" evidence="6">
    <location>
        <begin position="268"/>
        <end position="325"/>
    </location>
</feature>
<sequence>MQQPGTRLRCDPTDYAKRQQEKKERAKELREQRQRGVYSDDHTFAPKVNARTRNHPSPPGSREELDQASRSSSTDSMSNRNYGHNNNHQDMEDSTSNGNDALDNLSRRYPKKAPSTPQQQMASLHVTPLEPEHDTLFREVKRATGREIEDLPIRKTTAPSRAGGHTGPCLRNSSCGCPKCGGGGLAPTSSANAPEPPIRRREPGAMPSTDPYRENNSGAVATQNEMGNSLMLLKSKMSRRKARSAPTNQASLFVEKNIPSAVVHSARLPSSTAMSRDTPSPPPRQPVAPRRVASQAAAPAPPARRKAPLHHVDEDSTGDTQYPVPITTGFNLSADLDEYADGAEQMEQCHNCSRKFNIASFQKHQKICEKVFSGQRKVFNMAAKRLEGTEAEKIAREAKSKNSSNGARKTPMAATEKPIKAKGGADWKQKSDMFRNAMKASRDVSKALKEGKELPPMIPSAPDPSLIQCEYCSRRFNEKAAERHINFCREKSQRDNIKGPAKRAPASKPGSRAAAVRKR</sequence>
<feature type="domain" description="C2HC/C3H-type" evidence="7">
    <location>
        <begin position="345"/>
        <end position="374"/>
    </location>
</feature>
<feature type="compositionally biased region" description="Basic and acidic residues" evidence="6">
    <location>
        <begin position="417"/>
        <end position="427"/>
    </location>
</feature>
<keyword evidence="4" id="KW-0862">Zinc</keyword>
<dbReference type="EMBL" id="JAGDFM010000030">
    <property type="protein sequence ID" value="KAG7390548.1"/>
    <property type="molecule type" value="Genomic_DNA"/>
</dbReference>
<comment type="caution">
    <text evidence="8">The sequence shown here is derived from an EMBL/GenBank/DDBJ whole genome shotgun (WGS) entry which is preliminary data.</text>
</comment>
<accession>A0A8T1WD01</accession>
<dbReference type="Pfam" id="PF13913">
    <property type="entry name" value="zf-C2HC_2"/>
    <property type="match status" value="2"/>
</dbReference>
<feature type="compositionally biased region" description="Low complexity" evidence="6">
    <location>
        <begin position="69"/>
        <end position="78"/>
    </location>
</feature>
<dbReference type="PANTHER" id="PTHR13555:SF36">
    <property type="entry name" value="ZINC FINGER C2HC DOMAIN-CONTAINING PROTEIN 1B"/>
    <property type="match status" value="1"/>
</dbReference>
<proteinExistence type="predicted"/>
<reference evidence="8" key="1">
    <citation type="submission" date="2021-02" db="EMBL/GenBank/DDBJ databases">
        <authorList>
            <person name="Palmer J.M."/>
        </authorList>
    </citation>
    <scope>NUCLEOTIDE SEQUENCE</scope>
    <source>
        <strain evidence="8">SCRP734</strain>
    </source>
</reference>
<keyword evidence="1" id="KW-0479">Metal-binding</keyword>
<protein>
    <submittedName>
        <fullName evidence="8">Zinc finger C2HC domain-containing protein 1A</fullName>
    </submittedName>
</protein>
<evidence type="ECO:0000313" key="8">
    <source>
        <dbReference type="EMBL" id="KAG7390548.1"/>
    </source>
</evidence>
<dbReference type="GO" id="GO:0008270">
    <property type="term" value="F:zinc ion binding"/>
    <property type="evidence" value="ECO:0007669"/>
    <property type="project" value="UniProtKB-KW"/>
</dbReference>
<name>A0A8T1WD01_9STRA</name>
<evidence type="ECO:0000256" key="3">
    <source>
        <dbReference type="ARBA" id="ARBA00022771"/>
    </source>
</evidence>
<keyword evidence="9" id="KW-1185">Reference proteome</keyword>
<dbReference type="OrthoDB" id="10066537at2759"/>
<evidence type="ECO:0000256" key="2">
    <source>
        <dbReference type="ARBA" id="ARBA00022737"/>
    </source>
</evidence>
<evidence type="ECO:0000256" key="1">
    <source>
        <dbReference type="ARBA" id="ARBA00022723"/>
    </source>
</evidence>
<feature type="compositionally biased region" description="Polar residues" evidence="6">
    <location>
        <begin position="79"/>
        <end position="99"/>
    </location>
</feature>
<feature type="compositionally biased region" description="Low complexity" evidence="6">
    <location>
        <begin position="287"/>
        <end position="298"/>
    </location>
</feature>
<feature type="compositionally biased region" description="Basic and acidic residues" evidence="6">
    <location>
        <begin position="130"/>
        <end position="153"/>
    </location>
</feature>
<dbReference type="InterPro" id="IPR049899">
    <property type="entry name" value="Znf_C2HC_C3H"/>
</dbReference>
<dbReference type="PANTHER" id="PTHR13555">
    <property type="entry name" value="C2H2 ZINC FINGER CGI-62-RELATED"/>
    <property type="match status" value="1"/>
</dbReference>
<evidence type="ECO:0000256" key="4">
    <source>
        <dbReference type="ARBA" id="ARBA00022833"/>
    </source>
</evidence>
<feature type="region of interest" description="Disordered" evidence="6">
    <location>
        <begin position="1"/>
        <end position="227"/>
    </location>
</feature>
<feature type="compositionally biased region" description="Basic and acidic residues" evidence="6">
    <location>
        <begin position="8"/>
        <end position="44"/>
    </location>
</feature>
<organism evidence="8 9">
    <name type="scientific">Phytophthora pseudosyringae</name>
    <dbReference type="NCBI Taxonomy" id="221518"/>
    <lineage>
        <taxon>Eukaryota</taxon>
        <taxon>Sar</taxon>
        <taxon>Stramenopiles</taxon>
        <taxon>Oomycota</taxon>
        <taxon>Peronosporomycetes</taxon>
        <taxon>Peronosporales</taxon>
        <taxon>Peronosporaceae</taxon>
        <taxon>Phytophthora</taxon>
    </lineage>
</organism>
<dbReference type="PROSITE" id="PS52027">
    <property type="entry name" value="ZF_C2HC_C3H"/>
    <property type="match status" value="2"/>
</dbReference>
<evidence type="ECO:0000256" key="6">
    <source>
        <dbReference type="SAM" id="MobiDB-lite"/>
    </source>
</evidence>
<feature type="region of interest" description="Disordered" evidence="6">
    <location>
        <begin position="490"/>
        <end position="519"/>
    </location>
</feature>
<evidence type="ECO:0000256" key="5">
    <source>
        <dbReference type="PROSITE-ProRule" id="PRU01371"/>
    </source>
</evidence>
<keyword evidence="3 5" id="KW-0863">Zinc-finger</keyword>
<feature type="compositionally biased region" description="Polar residues" evidence="6">
    <location>
        <begin position="268"/>
        <end position="278"/>
    </location>
</feature>
<feature type="domain" description="C2HC/C3H-type" evidence="7">
    <location>
        <begin position="465"/>
        <end position="494"/>
    </location>
</feature>